<feature type="region of interest" description="Disordered" evidence="5">
    <location>
        <begin position="1"/>
        <end position="40"/>
    </location>
</feature>
<feature type="transmembrane region" description="Helical" evidence="6">
    <location>
        <begin position="273"/>
        <end position="292"/>
    </location>
</feature>
<dbReference type="Proteomes" id="UP000297716">
    <property type="component" value="Unassembled WGS sequence"/>
</dbReference>
<dbReference type="InterPro" id="IPR036259">
    <property type="entry name" value="MFS_trans_sf"/>
</dbReference>
<keyword evidence="2 6" id="KW-0812">Transmembrane</keyword>
<evidence type="ECO:0000256" key="6">
    <source>
        <dbReference type="SAM" id="Phobius"/>
    </source>
</evidence>
<feature type="transmembrane region" description="Helical" evidence="6">
    <location>
        <begin position="142"/>
        <end position="164"/>
    </location>
</feature>
<dbReference type="EMBL" id="SKBN01000294">
    <property type="protein sequence ID" value="TGJ79364.1"/>
    <property type="molecule type" value="Genomic_DNA"/>
</dbReference>
<evidence type="ECO:0000313" key="8">
    <source>
        <dbReference type="EMBL" id="TGJ79364.1"/>
    </source>
</evidence>
<feature type="compositionally biased region" description="Polar residues" evidence="5">
    <location>
        <begin position="1"/>
        <end position="16"/>
    </location>
</feature>
<dbReference type="PANTHER" id="PTHR23501:SF33">
    <property type="entry name" value="MAJOR FACILITATOR SUPERFAMILY (MFS) PROFILE DOMAIN-CONTAINING PROTEIN"/>
    <property type="match status" value="1"/>
</dbReference>
<feature type="transmembrane region" description="Helical" evidence="6">
    <location>
        <begin position="542"/>
        <end position="561"/>
    </location>
</feature>
<evidence type="ECO:0000259" key="7">
    <source>
        <dbReference type="PROSITE" id="PS50850"/>
    </source>
</evidence>
<comment type="subcellular location">
    <subcellularLocation>
        <location evidence="1">Membrane</location>
        <topology evidence="1">Multi-pass membrane protein</topology>
    </subcellularLocation>
</comment>
<feature type="compositionally biased region" description="Basic and acidic residues" evidence="5">
    <location>
        <begin position="24"/>
        <end position="34"/>
    </location>
</feature>
<organism evidence="8 9">
    <name type="scientific">Xylaria hypoxylon</name>
    <dbReference type="NCBI Taxonomy" id="37992"/>
    <lineage>
        <taxon>Eukaryota</taxon>
        <taxon>Fungi</taxon>
        <taxon>Dikarya</taxon>
        <taxon>Ascomycota</taxon>
        <taxon>Pezizomycotina</taxon>
        <taxon>Sordariomycetes</taxon>
        <taxon>Xylariomycetidae</taxon>
        <taxon>Xylariales</taxon>
        <taxon>Xylariaceae</taxon>
        <taxon>Xylaria</taxon>
    </lineage>
</organism>
<evidence type="ECO:0000256" key="4">
    <source>
        <dbReference type="ARBA" id="ARBA00023136"/>
    </source>
</evidence>
<dbReference type="SUPFAM" id="SSF103473">
    <property type="entry name" value="MFS general substrate transporter"/>
    <property type="match status" value="1"/>
</dbReference>
<sequence length="566" mass="59843">MPSPDETTSLLHSDQNGDAASADYDARSDSHSPHQDVLTKIPTIGDVSTDIEANKAAPSSNDTAESAKISTSSLMKVAAVLMIGIFTSSIDSSLVLATHPIIASEFDALEDSSWLFVSFLLGGVATQVLYAKLSDVYGRRVLLVFCYALFGIGCAIIGLSQSMWHAVLGRVLSGSGGSGMASLGMVLATDLVPLRDVASWLGYINIVSTTGRSIGGPLGGFLADTVGWRWSFSGQAPLFAAAMVASVFFIPNTKAPESQRGKTKGFKAWLSRIDLAGSLLLGVGALLFMLPLEIGGVKVPWTHPIIFVLFGAGIFVLGVFVINESRWAENPAFPLRLIMHRDIFLSYLTICCIAGAQTSLMYFVPLYFQVTAGASNTLAGLHLTPAVVGNAVGGTGRYKAVILGSSLLASTGYTLLAIRWLGNTNWWESLYIVPGGFGSGMAGSAVFVSINAVVDPAHKAVATSGLQLAIPIGMLLGVTAGSAVMLDIVQKVVDKKLLDIGLSLESRTEIIKKSIANVDYIRQLPDTLRDIVVGGYVVGLRASFSVILVFSLTGLVTGFLLRERRL</sequence>
<feature type="transmembrane region" description="Helical" evidence="6">
    <location>
        <begin position="304"/>
        <end position="322"/>
    </location>
</feature>
<feature type="transmembrane region" description="Helical" evidence="6">
    <location>
        <begin position="430"/>
        <end position="454"/>
    </location>
</feature>
<dbReference type="AlphaFoldDB" id="A0A4Z0Y6C2"/>
<feature type="transmembrane region" description="Helical" evidence="6">
    <location>
        <begin position="77"/>
        <end position="102"/>
    </location>
</feature>
<dbReference type="Gene3D" id="1.20.1250.20">
    <property type="entry name" value="MFS general substrate transporter like domains"/>
    <property type="match status" value="1"/>
</dbReference>
<keyword evidence="3 6" id="KW-1133">Transmembrane helix</keyword>
<dbReference type="OrthoDB" id="6770063at2759"/>
<dbReference type="InterPro" id="IPR011701">
    <property type="entry name" value="MFS"/>
</dbReference>
<dbReference type="Pfam" id="PF07690">
    <property type="entry name" value="MFS_1"/>
    <property type="match status" value="1"/>
</dbReference>
<keyword evidence="9" id="KW-1185">Reference proteome</keyword>
<reference evidence="8 9" key="1">
    <citation type="submission" date="2019-03" db="EMBL/GenBank/DDBJ databases">
        <title>Draft genome sequence of Xylaria hypoxylon DSM 108379, a ubiquitous saprotrophic-parasitic fungi on hardwood.</title>
        <authorList>
            <person name="Buettner E."/>
            <person name="Leonhardt S."/>
            <person name="Gebauer A.M."/>
            <person name="Liers C."/>
            <person name="Hofrichter M."/>
            <person name="Kellner H."/>
        </authorList>
    </citation>
    <scope>NUCLEOTIDE SEQUENCE [LARGE SCALE GENOMIC DNA]</scope>
    <source>
        <strain evidence="8 9">DSM 108379</strain>
    </source>
</reference>
<name>A0A4Z0Y6C2_9PEZI</name>
<dbReference type="GO" id="GO:0015174">
    <property type="term" value="F:basic amino acid transmembrane transporter activity"/>
    <property type="evidence" value="ECO:0007669"/>
    <property type="project" value="TreeGrafter"/>
</dbReference>
<feature type="transmembrane region" description="Helical" evidence="6">
    <location>
        <begin position="466"/>
        <end position="486"/>
    </location>
</feature>
<comment type="caution">
    <text evidence="8">The sequence shown here is derived from an EMBL/GenBank/DDBJ whole genome shotgun (WGS) entry which is preliminary data.</text>
</comment>
<evidence type="ECO:0000256" key="2">
    <source>
        <dbReference type="ARBA" id="ARBA00022692"/>
    </source>
</evidence>
<evidence type="ECO:0000256" key="1">
    <source>
        <dbReference type="ARBA" id="ARBA00004141"/>
    </source>
</evidence>
<evidence type="ECO:0000313" key="9">
    <source>
        <dbReference type="Proteomes" id="UP000297716"/>
    </source>
</evidence>
<feature type="transmembrane region" description="Helical" evidence="6">
    <location>
        <begin position="400"/>
        <end position="418"/>
    </location>
</feature>
<feature type="domain" description="Major facilitator superfamily (MFS) profile" evidence="7">
    <location>
        <begin position="77"/>
        <end position="566"/>
    </location>
</feature>
<dbReference type="PANTHER" id="PTHR23501">
    <property type="entry name" value="MAJOR FACILITATOR SUPERFAMILY"/>
    <property type="match status" value="1"/>
</dbReference>
<feature type="transmembrane region" description="Helical" evidence="6">
    <location>
        <begin position="114"/>
        <end position="130"/>
    </location>
</feature>
<evidence type="ECO:0000256" key="5">
    <source>
        <dbReference type="SAM" id="MobiDB-lite"/>
    </source>
</evidence>
<evidence type="ECO:0000256" key="3">
    <source>
        <dbReference type="ARBA" id="ARBA00022989"/>
    </source>
</evidence>
<feature type="transmembrane region" description="Helical" evidence="6">
    <location>
        <begin position="232"/>
        <end position="252"/>
    </location>
</feature>
<dbReference type="GO" id="GO:0000329">
    <property type="term" value="C:fungal-type vacuole membrane"/>
    <property type="evidence" value="ECO:0007669"/>
    <property type="project" value="TreeGrafter"/>
</dbReference>
<protein>
    <recommendedName>
        <fullName evidence="7">Major facilitator superfamily (MFS) profile domain-containing protein</fullName>
    </recommendedName>
</protein>
<accession>A0A4Z0Y6C2</accession>
<proteinExistence type="predicted"/>
<feature type="transmembrane region" description="Helical" evidence="6">
    <location>
        <begin position="370"/>
        <end position="388"/>
    </location>
</feature>
<dbReference type="PROSITE" id="PS50850">
    <property type="entry name" value="MFS"/>
    <property type="match status" value="1"/>
</dbReference>
<gene>
    <name evidence="8" type="ORF">E0Z10_g9408</name>
</gene>
<dbReference type="InterPro" id="IPR020846">
    <property type="entry name" value="MFS_dom"/>
</dbReference>
<keyword evidence="4 6" id="KW-0472">Membrane</keyword>
<feature type="transmembrane region" description="Helical" evidence="6">
    <location>
        <begin position="343"/>
        <end position="364"/>
    </location>
</feature>